<name>A0A2P9AXV9_9HYPH</name>
<dbReference type="EMBL" id="FUIG01000110">
    <property type="protein sequence ID" value="SJM36041.1"/>
    <property type="molecule type" value="Genomic_DNA"/>
</dbReference>
<organism evidence="2 3">
    <name type="scientific">Mesorhizobium delmotii</name>
    <dbReference type="NCBI Taxonomy" id="1631247"/>
    <lineage>
        <taxon>Bacteria</taxon>
        <taxon>Pseudomonadati</taxon>
        <taxon>Pseudomonadota</taxon>
        <taxon>Alphaproteobacteria</taxon>
        <taxon>Hyphomicrobiales</taxon>
        <taxon>Phyllobacteriaceae</taxon>
        <taxon>Mesorhizobium</taxon>
    </lineage>
</organism>
<proteinExistence type="predicted"/>
<reference evidence="3" key="1">
    <citation type="submission" date="2016-12" db="EMBL/GenBank/DDBJ databases">
        <authorList>
            <person name="Brunel B."/>
        </authorList>
    </citation>
    <scope>NUCLEOTIDE SEQUENCE [LARGE SCALE GENOMIC DNA]</scope>
</reference>
<sequence>MQAATSSACCQSTLSKPLQSMPSGRLRGRSHRKSGSRSMNSSNASRRRRGRSATSSVNRGSFELPRRRFGRLSICSLAKTRRSCSFELCAAASELRRETPAAALSCHGESPFPGDDAQTSVAGEQVGCGLAALPQHGFDQQGTELGLMMLQWTDLFPGVPKDRRSKCGRSVHHAIKHAAPFLEPGILVPIRFVD</sequence>
<gene>
    <name evidence="2" type="ORF">BQ8482_960008</name>
</gene>
<evidence type="ECO:0000313" key="2">
    <source>
        <dbReference type="EMBL" id="SJM36041.1"/>
    </source>
</evidence>
<feature type="region of interest" description="Disordered" evidence="1">
    <location>
        <begin position="1"/>
        <end position="59"/>
    </location>
</feature>
<dbReference type="AlphaFoldDB" id="A0A2P9AXV9"/>
<keyword evidence="3" id="KW-1185">Reference proteome</keyword>
<feature type="compositionally biased region" description="Polar residues" evidence="1">
    <location>
        <begin position="1"/>
        <end position="22"/>
    </location>
</feature>
<protein>
    <submittedName>
        <fullName evidence="2">Uncharacterized protein</fullName>
    </submittedName>
</protein>
<accession>A0A2P9AXV9</accession>
<evidence type="ECO:0000256" key="1">
    <source>
        <dbReference type="SAM" id="MobiDB-lite"/>
    </source>
</evidence>
<evidence type="ECO:0000313" key="3">
    <source>
        <dbReference type="Proteomes" id="UP000245698"/>
    </source>
</evidence>
<dbReference type="Proteomes" id="UP000245698">
    <property type="component" value="Unassembled WGS sequence"/>
</dbReference>
<feature type="compositionally biased region" description="Basic residues" evidence="1">
    <location>
        <begin position="26"/>
        <end position="35"/>
    </location>
</feature>